<dbReference type="Gene3D" id="3.30.160.60">
    <property type="entry name" value="Classic Zinc Finger"/>
    <property type="match status" value="1"/>
</dbReference>
<evidence type="ECO:0000256" key="1">
    <source>
        <dbReference type="PROSITE-ProRule" id="PRU00042"/>
    </source>
</evidence>
<dbReference type="GO" id="GO:0008270">
    <property type="term" value="F:zinc ion binding"/>
    <property type="evidence" value="ECO:0007669"/>
    <property type="project" value="UniProtKB-KW"/>
</dbReference>
<name>A0A6H0XIT8_9PEZI</name>
<gene>
    <name evidence="4" type="ORF">AMS68_000149</name>
</gene>
<feature type="compositionally biased region" description="Acidic residues" evidence="2">
    <location>
        <begin position="182"/>
        <end position="201"/>
    </location>
</feature>
<keyword evidence="1" id="KW-0863">Zinc-finger</keyword>
<evidence type="ECO:0000313" key="4">
    <source>
        <dbReference type="EMBL" id="QIW94631.1"/>
    </source>
</evidence>
<dbReference type="InterPro" id="IPR013087">
    <property type="entry name" value="Znf_C2H2_type"/>
</dbReference>
<proteinExistence type="predicted"/>
<dbReference type="EMBL" id="CP051139">
    <property type="protein sequence ID" value="QIW94631.1"/>
    <property type="molecule type" value="Genomic_DNA"/>
</dbReference>
<evidence type="ECO:0000313" key="5">
    <source>
        <dbReference type="Proteomes" id="UP000503462"/>
    </source>
</evidence>
<feature type="compositionally biased region" description="Basic and acidic residues" evidence="2">
    <location>
        <begin position="250"/>
        <end position="260"/>
    </location>
</feature>
<dbReference type="Proteomes" id="UP000503462">
    <property type="component" value="Chromosome 1"/>
</dbReference>
<keyword evidence="5" id="KW-1185">Reference proteome</keyword>
<feature type="compositionally biased region" description="Polar residues" evidence="2">
    <location>
        <begin position="153"/>
        <end position="179"/>
    </location>
</feature>
<accession>A0A6H0XIT8</accession>
<keyword evidence="1" id="KW-0862">Zinc</keyword>
<dbReference type="OrthoDB" id="8117402at2759"/>
<evidence type="ECO:0000259" key="3">
    <source>
        <dbReference type="PROSITE" id="PS50157"/>
    </source>
</evidence>
<dbReference type="PROSITE" id="PS00028">
    <property type="entry name" value="ZINC_FINGER_C2H2_1"/>
    <property type="match status" value="1"/>
</dbReference>
<dbReference type="SMART" id="SM00355">
    <property type="entry name" value="ZnF_C2H2"/>
    <property type="match status" value="4"/>
</dbReference>
<sequence>MGNVTPCRIDCESWEDLTKHKSDLMAPFLSGEMKGKPEHIVCEFCGAEFNTFGGRKGHRETKHKAYHDVVCPGCSLIFDRAFHMIAHLEDGGCTEISRSDFEFSIQKKHINAEFQDSSDFLISDLDRLGRSSTTQSTASTIAYTSKASDATRSLAESVTSQRNPAASTASDNMSTAAHNSDSDEDEDGVALEDDSDGESDATLEVPQTRQHLETWPRLPGLPSARATESISSSFAKVSMAATSNSSVSELKLDSDRDSRKAQVVRSSAAGTEQIDAWRHEVGSKSLTRHPEETMAVVKRAPMEVVQVQKSFNLDLCNFKSTEYDPERFFDRTIDKYICPFQSCMGNDFVDAMEFNKHFQRSHTRERFPCPACGKVFYKPSAFVQHLEVGNKCRLSEAKQLQKVVDDYTGGFLGAKSIDQSLIYRAKAGATMEGVVKMQFTSDQPYASTNSTKAIRW</sequence>
<dbReference type="AlphaFoldDB" id="A0A6H0XIT8"/>
<protein>
    <recommendedName>
        <fullName evidence="3">C2H2-type domain-containing protein</fullName>
    </recommendedName>
</protein>
<reference evidence="4 5" key="1">
    <citation type="journal article" date="2016" name="Sci. Rep.">
        <title>Peltaster fructicola genome reveals evolution from an invasive phytopathogen to an ectophytic parasite.</title>
        <authorList>
            <person name="Xu C."/>
            <person name="Chen H."/>
            <person name="Gleason M.L."/>
            <person name="Xu J.R."/>
            <person name="Liu H."/>
            <person name="Zhang R."/>
            <person name="Sun G."/>
        </authorList>
    </citation>
    <scope>NUCLEOTIDE SEQUENCE [LARGE SCALE GENOMIC DNA]</scope>
    <source>
        <strain evidence="4 5">LNHT1506</strain>
    </source>
</reference>
<organism evidence="4 5">
    <name type="scientific">Peltaster fructicola</name>
    <dbReference type="NCBI Taxonomy" id="286661"/>
    <lineage>
        <taxon>Eukaryota</taxon>
        <taxon>Fungi</taxon>
        <taxon>Dikarya</taxon>
        <taxon>Ascomycota</taxon>
        <taxon>Pezizomycotina</taxon>
        <taxon>Dothideomycetes</taxon>
        <taxon>Dothideomycetes incertae sedis</taxon>
        <taxon>Peltaster</taxon>
    </lineage>
</organism>
<feature type="domain" description="C2H2-type" evidence="3">
    <location>
        <begin position="367"/>
        <end position="388"/>
    </location>
</feature>
<evidence type="ECO:0000256" key="2">
    <source>
        <dbReference type="SAM" id="MobiDB-lite"/>
    </source>
</evidence>
<keyword evidence="1" id="KW-0479">Metal-binding</keyword>
<dbReference type="PROSITE" id="PS50157">
    <property type="entry name" value="ZINC_FINGER_C2H2_2"/>
    <property type="match status" value="1"/>
</dbReference>
<feature type="region of interest" description="Disordered" evidence="2">
    <location>
        <begin position="153"/>
        <end position="224"/>
    </location>
</feature>
<feature type="region of interest" description="Disordered" evidence="2">
    <location>
        <begin position="245"/>
        <end position="269"/>
    </location>
</feature>